<dbReference type="OrthoDB" id="9776053at2"/>
<dbReference type="GO" id="GO:0030313">
    <property type="term" value="C:cell envelope"/>
    <property type="evidence" value="ECO:0007669"/>
    <property type="project" value="UniProtKB-SubCell"/>
</dbReference>
<keyword evidence="7" id="KW-0812">Transmembrane</keyword>
<dbReference type="GO" id="GO:0005886">
    <property type="term" value="C:plasma membrane"/>
    <property type="evidence" value="ECO:0007669"/>
    <property type="project" value="TreeGrafter"/>
</dbReference>
<evidence type="ECO:0000256" key="5">
    <source>
        <dbReference type="PROSITE-ProRule" id="PRU00339"/>
    </source>
</evidence>
<accession>A0A432YV61</accession>
<dbReference type="Pfam" id="PF23892">
    <property type="entry name" value="Ig_CycH"/>
    <property type="match status" value="1"/>
</dbReference>
<dbReference type="GO" id="GO:0017004">
    <property type="term" value="P:cytochrome complex assembly"/>
    <property type="evidence" value="ECO:0007669"/>
    <property type="project" value="UniProtKB-KW"/>
</dbReference>
<dbReference type="PROSITE" id="PS50005">
    <property type="entry name" value="TPR"/>
    <property type="match status" value="1"/>
</dbReference>
<keyword evidence="11" id="KW-1185">Reference proteome</keyword>
<evidence type="ECO:0000256" key="2">
    <source>
        <dbReference type="ARBA" id="ARBA00022737"/>
    </source>
</evidence>
<sequence>MSSLWLLMLLMLLVAVVFVLLATGKQRRYQRRQDENQRWYEQRLAELEEERSQFGLPEEDYQHAKQELDKTFLNDSQDVEEDIKWQRAPVTVPIVLLVVVSAVLYWAFGSWQLQLQAEDARKQLPELGKTLLQQQNQQADREDLNTFALGLRQKLMREPDDAVAWWIYAGIMVDLGAQEEANEAFQKALQLEPDRVNTLVSYSRFLLVSGAEEDQPKAARLLAHALQQDPGNIEALSLLGFVAFERQDWEQAVSAWQLLKERLPQSSERYQAVANALERAKEQQQKAQVQLQVTVELSDSMRHHLPTDGTLFVYVTGAEQPMPAAVVRQPLSEFPVTVTLSNQNAMLPDYKLSDLEQWLVHARISQDEKIDSQAGDLEAETVTIKANGSTDLTLTLSTRINE</sequence>
<dbReference type="InterPro" id="IPR011990">
    <property type="entry name" value="TPR-like_helical_dom_sf"/>
</dbReference>
<keyword evidence="7" id="KW-1133">Transmembrane helix</keyword>
<feature type="transmembrane region" description="Helical" evidence="7">
    <location>
        <begin position="90"/>
        <end position="108"/>
    </location>
</feature>
<evidence type="ECO:0000256" key="3">
    <source>
        <dbReference type="ARBA" id="ARBA00022748"/>
    </source>
</evidence>
<evidence type="ECO:0000256" key="7">
    <source>
        <dbReference type="SAM" id="Phobius"/>
    </source>
</evidence>
<evidence type="ECO:0000256" key="4">
    <source>
        <dbReference type="ARBA" id="ARBA00022803"/>
    </source>
</evidence>
<dbReference type="InterPro" id="IPR019734">
    <property type="entry name" value="TPR_rpt"/>
</dbReference>
<dbReference type="PANTHER" id="PTHR47870:SF1">
    <property type="entry name" value="CYTOCHROME C-TYPE BIOGENESIS PROTEIN CCMH"/>
    <property type="match status" value="1"/>
</dbReference>
<keyword evidence="6" id="KW-0175">Coiled coil</keyword>
<evidence type="ECO:0000259" key="9">
    <source>
        <dbReference type="Pfam" id="PF23914"/>
    </source>
</evidence>
<keyword evidence="4 5" id="KW-0802">TPR repeat</keyword>
<keyword evidence="2" id="KW-0677">Repeat</keyword>
<name>A0A432YV61_9GAMM</name>
<feature type="domain" description="Cytochrome c-type biogenesis protein H TPR" evidence="9">
    <location>
        <begin position="116"/>
        <end position="270"/>
    </location>
</feature>
<organism evidence="10 11">
    <name type="scientific">Idiomarina ramblicola</name>
    <dbReference type="NCBI Taxonomy" id="263724"/>
    <lineage>
        <taxon>Bacteria</taxon>
        <taxon>Pseudomonadati</taxon>
        <taxon>Pseudomonadota</taxon>
        <taxon>Gammaproteobacteria</taxon>
        <taxon>Alteromonadales</taxon>
        <taxon>Idiomarinaceae</taxon>
        <taxon>Idiomarina</taxon>
    </lineage>
</organism>
<evidence type="ECO:0000256" key="1">
    <source>
        <dbReference type="ARBA" id="ARBA00004196"/>
    </source>
</evidence>
<evidence type="ECO:0000256" key="6">
    <source>
        <dbReference type="SAM" id="Coils"/>
    </source>
</evidence>
<dbReference type="EMBL" id="PIQC01000007">
    <property type="protein sequence ID" value="RUO67196.1"/>
    <property type="molecule type" value="Genomic_DNA"/>
</dbReference>
<dbReference type="InterPro" id="IPR056413">
    <property type="entry name" value="TPR_CcmH_CycH"/>
</dbReference>
<dbReference type="SUPFAM" id="SSF48452">
    <property type="entry name" value="TPR-like"/>
    <property type="match status" value="1"/>
</dbReference>
<protein>
    <submittedName>
        <fullName evidence="10">C-type cytochrome biogenesis protein CcmI</fullName>
    </submittedName>
</protein>
<dbReference type="Gene3D" id="1.25.40.10">
    <property type="entry name" value="Tetratricopeptide repeat domain"/>
    <property type="match status" value="1"/>
</dbReference>
<keyword evidence="7" id="KW-0472">Membrane</keyword>
<reference evidence="11" key="1">
    <citation type="journal article" date="2018" name="Front. Microbiol.">
        <title>Genome-Based Analysis Reveals the Taxonomy and Diversity of the Family Idiomarinaceae.</title>
        <authorList>
            <person name="Liu Y."/>
            <person name="Lai Q."/>
            <person name="Shao Z."/>
        </authorList>
    </citation>
    <scope>NUCLEOTIDE SEQUENCE [LARGE SCALE GENOMIC DNA]</scope>
    <source>
        <strain evidence="11">R22</strain>
    </source>
</reference>
<evidence type="ECO:0000313" key="10">
    <source>
        <dbReference type="EMBL" id="RUO67196.1"/>
    </source>
</evidence>
<feature type="transmembrane region" description="Helical" evidence="7">
    <location>
        <begin position="6"/>
        <end position="23"/>
    </location>
</feature>
<dbReference type="PANTHER" id="PTHR47870">
    <property type="entry name" value="CYTOCHROME C-TYPE BIOGENESIS PROTEIN CCMH"/>
    <property type="match status" value="1"/>
</dbReference>
<evidence type="ECO:0000259" key="8">
    <source>
        <dbReference type="Pfam" id="PF23892"/>
    </source>
</evidence>
<feature type="repeat" description="TPR" evidence="5">
    <location>
        <begin position="162"/>
        <end position="195"/>
    </location>
</feature>
<dbReference type="Proteomes" id="UP000288058">
    <property type="component" value="Unassembled WGS sequence"/>
</dbReference>
<dbReference type="Pfam" id="PF23914">
    <property type="entry name" value="TPR_CcmH_CycH"/>
    <property type="match status" value="1"/>
</dbReference>
<comment type="caution">
    <text evidence="10">The sequence shown here is derived from an EMBL/GenBank/DDBJ whole genome shotgun (WGS) entry which is preliminary data.</text>
</comment>
<dbReference type="InterPro" id="IPR017560">
    <property type="entry name" value="Cyt_c_biogenesis_CcmI"/>
</dbReference>
<dbReference type="RefSeq" id="WP_126782686.1">
    <property type="nucleotide sequence ID" value="NZ_PIQC01000007.1"/>
</dbReference>
<dbReference type="AlphaFoldDB" id="A0A432YV61"/>
<dbReference type="InterPro" id="IPR051263">
    <property type="entry name" value="C-type_cytochrome_biogenesis"/>
</dbReference>
<gene>
    <name evidence="10" type="primary">ccmI</name>
    <name evidence="10" type="ORF">CWI78_10110</name>
</gene>
<feature type="domain" description="Cytochrome c-type biogenesis protein H Ig-like" evidence="8">
    <location>
        <begin position="291"/>
        <end position="395"/>
    </location>
</feature>
<comment type="subcellular location">
    <subcellularLocation>
        <location evidence="1">Cell envelope</location>
    </subcellularLocation>
</comment>
<feature type="coiled-coil region" evidence="6">
    <location>
        <begin position="267"/>
        <end position="297"/>
    </location>
</feature>
<proteinExistence type="predicted"/>
<keyword evidence="3" id="KW-0201">Cytochrome c-type biogenesis</keyword>
<evidence type="ECO:0000313" key="11">
    <source>
        <dbReference type="Proteomes" id="UP000288058"/>
    </source>
</evidence>
<dbReference type="InterPro" id="IPR056412">
    <property type="entry name" value="Ig_CycH"/>
</dbReference>
<dbReference type="NCBIfam" id="TIGR03142">
    <property type="entry name" value="cytochro_ccmI"/>
    <property type="match status" value="1"/>
</dbReference>